<organism evidence="2 3">
    <name type="scientific">Palleronia caenipelagi</name>
    <dbReference type="NCBI Taxonomy" id="2489174"/>
    <lineage>
        <taxon>Bacteria</taxon>
        <taxon>Pseudomonadati</taxon>
        <taxon>Pseudomonadota</taxon>
        <taxon>Alphaproteobacteria</taxon>
        <taxon>Rhodobacterales</taxon>
        <taxon>Roseobacteraceae</taxon>
        <taxon>Palleronia</taxon>
    </lineage>
</organism>
<keyword evidence="1" id="KW-1133">Transmembrane helix</keyword>
<dbReference type="OrthoDB" id="7161641at2"/>
<protein>
    <recommendedName>
        <fullName evidence="4">AsmA-like C-terminal domain-containing protein</fullName>
    </recommendedName>
</protein>
<dbReference type="Proteomes" id="UP000318590">
    <property type="component" value="Unassembled WGS sequence"/>
</dbReference>
<evidence type="ECO:0000256" key="1">
    <source>
        <dbReference type="SAM" id="Phobius"/>
    </source>
</evidence>
<keyword evidence="3" id="KW-1185">Reference proteome</keyword>
<sequence>MSHAERTSPGRHVWRGTKWVLRLLVLFVLLAALGVGVMMLTGARLALPDALVTRIASNIDRRVDDLDIALGRIVLTIDRNARPRLFFEDIVVRTPDRAPVLELGAAGVVLDPVALLSGRVAPKVLRVDDPQLTLRRDRDGRFALRFGGGGGPIDFDTPGALIDAIEDRFGLAPLDQVERVEMNRALVVLDDARSARVWQLVDGSAVLTRVGGGLSLSLDAEIFDGTDNFGSFEGRLDSAGDSSSASLSARAERVRAADIALQSPALSALQMIDAPVSAFLRGRLGSDGRVDRLDAELTVAAGAFAPVTGGLRLPFDAMHLDLSYDPSRQLVELTELSVAAPKAAGRLQGTGQLLDVSTSGIPGAIVMQIEASDLRLSDEVLFSDTVEIAKGRADLRLRLNPFSLEVGEWSIPDPDGGVVPVVSGRGLVAVEEAGWRAGFDLHAARLSKDLLLTFWPQVVGKGPRRWVENRLLGGEAYDASLAIRKSPEDQRPFTEVSFGFREASTQAVDFLPPVTDASGYVTLHDNRFVVRVDTGVMEQEGQAPLNLSGSTFTILDTAKRPSDAVLELAGAGDLASLLTLLDRPPLRLMERIKRTPDLLTGSFDGGLTLKFPVQRGNTFEDMELAVQGTVRDMRSDRIVPGRVLTATGMRVEVDKQSISATGQAALDGIPFDGRWQQRFGAGGAGRVDGVVQLTPAALAELGVTLPDGLVSGQGRAQVGIDLGQGQPPRLALSSDLKGVGLSIGALGWSKPAATPGRFELAAVLSRVPEIQRMALDVPGLDAEGRVTLGSNGGFEALTLDRVALGGWFNGAVRIASRGKGVPPAITVTDGSVDMRRANLGGSGEAGESGAARGPISLSLDRLVLTDTVSLRQTRVDLAAGRALKGAFSGRVNGGVQVQGQLDGEARGTAVRLSTNDAGALLRDAGLVRQVQGGQLSLVLRPTGQAGTWDGALTVKNPVLRDAPAIAELLSAISVVGLLEQLNANGIPFEDVSAEFRIAPDRVTLYRSSAVGASLGLSVDGLYYPQSQQMDLQGVVSPIYLLNRIGSIFTRRGEGLFGVNFTLSGPVSKPRVGANPLSILTPGMFREIFRRPPPQR</sequence>
<dbReference type="EMBL" id="VFSV01000003">
    <property type="protein sequence ID" value="TRD23086.1"/>
    <property type="molecule type" value="Genomic_DNA"/>
</dbReference>
<evidence type="ECO:0000313" key="2">
    <source>
        <dbReference type="EMBL" id="TRD23086.1"/>
    </source>
</evidence>
<reference evidence="2 3" key="1">
    <citation type="submission" date="2019-06" db="EMBL/GenBank/DDBJ databases">
        <title>Paenimaribius caenipelagi gen. nov., sp. nov., isolated from a tidal flat.</title>
        <authorList>
            <person name="Yoon J.-H."/>
        </authorList>
    </citation>
    <scope>NUCLEOTIDE SEQUENCE [LARGE SCALE GENOMIC DNA]</scope>
    <source>
        <strain evidence="2 3">JBTF-M29</strain>
    </source>
</reference>
<name>A0A547Q9M1_9RHOB</name>
<accession>A0A547Q9M1</accession>
<proteinExistence type="predicted"/>
<dbReference type="RefSeq" id="WP_142833277.1">
    <property type="nucleotide sequence ID" value="NZ_VFSV01000003.1"/>
</dbReference>
<keyword evidence="1" id="KW-0812">Transmembrane</keyword>
<evidence type="ECO:0000313" key="3">
    <source>
        <dbReference type="Proteomes" id="UP000318590"/>
    </source>
</evidence>
<gene>
    <name evidence="2" type="ORF">FEV53_02675</name>
</gene>
<keyword evidence="1" id="KW-0472">Membrane</keyword>
<feature type="transmembrane region" description="Helical" evidence="1">
    <location>
        <begin position="20"/>
        <end position="40"/>
    </location>
</feature>
<evidence type="ECO:0008006" key="4">
    <source>
        <dbReference type="Google" id="ProtNLM"/>
    </source>
</evidence>
<dbReference type="AlphaFoldDB" id="A0A547Q9M1"/>
<comment type="caution">
    <text evidence="2">The sequence shown here is derived from an EMBL/GenBank/DDBJ whole genome shotgun (WGS) entry which is preliminary data.</text>
</comment>